<comment type="caution">
    <text evidence="3">The sequence shown here is derived from an EMBL/GenBank/DDBJ whole genome shotgun (WGS) entry which is preliminary data.</text>
</comment>
<evidence type="ECO:0000256" key="1">
    <source>
        <dbReference type="SAM" id="SignalP"/>
    </source>
</evidence>
<protein>
    <recommendedName>
        <fullName evidence="2">C-type lectin domain-containing protein</fullName>
    </recommendedName>
</protein>
<evidence type="ECO:0000313" key="3">
    <source>
        <dbReference type="EMBL" id="KAB7499034.1"/>
    </source>
</evidence>
<name>A0A5N5SXU4_9CRUS</name>
<evidence type="ECO:0000313" key="4">
    <source>
        <dbReference type="Proteomes" id="UP000326759"/>
    </source>
</evidence>
<feature type="signal peptide" evidence="1">
    <location>
        <begin position="1"/>
        <end position="19"/>
    </location>
</feature>
<dbReference type="PROSITE" id="PS50041">
    <property type="entry name" value="C_TYPE_LECTIN_2"/>
    <property type="match status" value="1"/>
</dbReference>
<reference evidence="3 4" key="1">
    <citation type="journal article" date="2019" name="PLoS Biol.">
        <title>Sex chromosomes control vertical transmission of feminizing Wolbachia symbionts in an isopod.</title>
        <authorList>
            <person name="Becking T."/>
            <person name="Chebbi M.A."/>
            <person name="Giraud I."/>
            <person name="Moumen B."/>
            <person name="Laverre T."/>
            <person name="Caubet Y."/>
            <person name="Peccoud J."/>
            <person name="Gilbert C."/>
            <person name="Cordaux R."/>
        </authorList>
    </citation>
    <scope>NUCLEOTIDE SEQUENCE [LARGE SCALE GENOMIC DNA]</scope>
    <source>
        <strain evidence="3">ANa2</strain>
        <tissue evidence="3">Whole body excluding digestive tract and cuticle</tissue>
    </source>
</reference>
<gene>
    <name evidence="3" type="ORF">Anas_06304</name>
</gene>
<sequence>MKNFVFLFTLLVTIFTSSSMNMVKIPARFSPEESLSSAEDLRNPSEDIRNSEEVNPYEIKISGKRRSVPKGCPPISYCPLNTVPVFDRCYRFVFLSLTWEDAKKDCEAQGGILAIPNFEYNNTVFDLSAVYRVITGRQVWIGACNNVSEWNWINNETLQLNHSNWLVEHPRCAALYNLSRVKPMKIVGLS</sequence>
<dbReference type="InterPro" id="IPR016186">
    <property type="entry name" value="C-type_lectin-like/link_sf"/>
</dbReference>
<keyword evidence="1" id="KW-0732">Signal</keyword>
<dbReference type="OrthoDB" id="6362630at2759"/>
<dbReference type="SUPFAM" id="SSF56436">
    <property type="entry name" value="C-type lectin-like"/>
    <property type="match status" value="1"/>
</dbReference>
<dbReference type="CDD" id="cd00037">
    <property type="entry name" value="CLECT"/>
    <property type="match status" value="1"/>
</dbReference>
<organism evidence="3 4">
    <name type="scientific">Armadillidium nasatum</name>
    <dbReference type="NCBI Taxonomy" id="96803"/>
    <lineage>
        <taxon>Eukaryota</taxon>
        <taxon>Metazoa</taxon>
        <taxon>Ecdysozoa</taxon>
        <taxon>Arthropoda</taxon>
        <taxon>Crustacea</taxon>
        <taxon>Multicrustacea</taxon>
        <taxon>Malacostraca</taxon>
        <taxon>Eumalacostraca</taxon>
        <taxon>Peracarida</taxon>
        <taxon>Isopoda</taxon>
        <taxon>Oniscidea</taxon>
        <taxon>Crinocheta</taxon>
        <taxon>Armadillidiidae</taxon>
        <taxon>Armadillidium</taxon>
    </lineage>
</organism>
<dbReference type="Gene3D" id="3.10.100.10">
    <property type="entry name" value="Mannose-Binding Protein A, subunit A"/>
    <property type="match status" value="1"/>
</dbReference>
<feature type="non-terminal residue" evidence="3">
    <location>
        <position position="190"/>
    </location>
</feature>
<dbReference type="Pfam" id="PF00059">
    <property type="entry name" value="Lectin_C"/>
    <property type="match status" value="1"/>
</dbReference>
<dbReference type="Proteomes" id="UP000326759">
    <property type="component" value="Unassembled WGS sequence"/>
</dbReference>
<dbReference type="InterPro" id="IPR001304">
    <property type="entry name" value="C-type_lectin-like"/>
</dbReference>
<feature type="chain" id="PRO_5024421039" description="C-type lectin domain-containing protein" evidence="1">
    <location>
        <begin position="20"/>
        <end position="190"/>
    </location>
</feature>
<dbReference type="InterPro" id="IPR016187">
    <property type="entry name" value="CTDL_fold"/>
</dbReference>
<evidence type="ECO:0000259" key="2">
    <source>
        <dbReference type="PROSITE" id="PS50041"/>
    </source>
</evidence>
<feature type="domain" description="C-type lectin" evidence="2">
    <location>
        <begin position="85"/>
        <end position="176"/>
    </location>
</feature>
<accession>A0A5N5SXU4</accession>
<proteinExistence type="predicted"/>
<keyword evidence="4" id="KW-1185">Reference proteome</keyword>
<dbReference type="EMBL" id="SEYY01018753">
    <property type="protein sequence ID" value="KAB7499034.1"/>
    <property type="molecule type" value="Genomic_DNA"/>
</dbReference>
<dbReference type="AlphaFoldDB" id="A0A5N5SXU4"/>